<comment type="caution">
    <text evidence="1">The sequence shown here is derived from an EMBL/GenBank/DDBJ whole genome shotgun (WGS) entry which is preliminary data.</text>
</comment>
<dbReference type="EMBL" id="JXTB01000427">
    <property type="protein sequence ID" value="PON40991.1"/>
    <property type="molecule type" value="Genomic_DNA"/>
</dbReference>
<dbReference type="OrthoDB" id="10309424at2759"/>
<keyword evidence="2" id="KW-1185">Reference proteome</keyword>
<proteinExistence type="predicted"/>
<reference evidence="2" key="1">
    <citation type="submission" date="2016-06" db="EMBL/GenBank/DDBJ databases">
        <title>Parallel loss of symbiosis genes in relatives of nitrogen-fixing non-legume Parasponia.</title>
        <authorList>
            <person name="Van Velzen R."/>
            <person name="Holmer R."/>
            <person name="Bu F."/>
            <person name="Rutten L."/>
            <person name="Van Zeijl A."/>
            <person name="Liu W."/>
            <person name="Santuari L."/>
            <person name="Cao Q."/>
            <person name="Sharma T."/>
            <person name="Shen D."/>
            <person name="Roswanjaya Y."/>
            <person name="Wardhani T."/>
            <person name="Kalhor M.S."/>
            <person name="Jansen J."/>
            <person name="Van den Hoogen J."/>
            <person name="Gungor B."/>
            <person name="Hartog M."/>
            <person name="Hontelez J."/>
            <person name="Verver J."/>
            <person name="Yang W.-C."/>
            <person name="Schijlen E."/>
            <person name="Repin R."/>
            <person name="Schilthuizen M."/>
            <person name="Schranz E."/>
            <person name="Heidstra R."/>
            <person name="Miyata K."/>
            <person name="Fedorova E."/>
            <person name="Kohlen W."/>
            <person name="Bisseling T."/>
            <person name="Smit S."/>
            <person name="Geurts R."/>
        </authorList>
    </citation>
    <scope>NUCLEOTIDE SEQUENCE [LARGE SCALE GENOMIC DNA]</scope>
    <source>
        <strain evidence="2">cv. WU1-14</strain>
    </source>
</reference>
<dbReference type="Proteomes" id="UP000237105">
    <property type="component" value="Unassembled WGS sequence"/>
</dbReference>
<accession>A0A2P5AWV6</accession>
<sequence length="45" mass="4929">MSVLQHGISDGCKCGSSATRIRPKKHQLVGPMGFKEGFQRVAQWA</sequence>
<evidence type="ECO:0000313" key="2">
    <source>
        <dbReference type="Proteomes" id="UP000237105"/>
    </source>
</evidence>
<protein>
    <submittedName>
        <fullName evidence="1">Uncharacterized protein</fullName>
    </submittedName>
</protein>
<organism evidence="1 2">
    <name type="scientific">Parasponia andersonii</name>
    <name type="common">Sponia andersonii</name>
    <dbReference type="NCBI Taxonomy" id="3476"/>
    <lineage>
        <taxon>Eukaryota</taxon>
        <taxon>Viridiplantae</taxon>
        <taxon>Streptophyta</taxon>
        <taxon>Embryophyta</taxon>
        <taxon>Tracheophyta</taxon>
        <taxon>Spermatophyta</taxon>
        <taxon>Magnoliopsida</taxon>
        <taxon>eudicotyledons</taxon>
        <taxon>Gunneridae</taxon>
        <taxon>Pentapetalae</taxon>
        <taxon>rosids</taxon>
        <taxon>fabids</taxon>
        <taxon>Rosales</taxon>
        <taxon>Cannabaceae</taxon>
        <taxon>Parasponia</taxon>
    </lineage>
</organism>
<dbReference type="AlphaFoldDB" id="A0A2P5AWV6"/>
<evidence type="ECO:0000313" key="1">
    <source>
        <dbReference type="EMBL" id="PON40991.1"/>
    </source>
</evidence>
<gene>
    <name evidence="1" type="ORF">PanWU01x14_293210</name>
</gene>
<name>A0A2P5AWV6_PARAD</name>